<sequence>MLVLILFLCLFVGVGMLVLYTSDDGYLRFVVAVLVVSSVSAFCWLATLVNARFSNTLRISPHSPLRFVPARRLLVFSLVASSTLILAGLSMLLTWVVPGLNPLTGPPGRAGGLLSGAVLLCAGAFFLIYSVMRLRVPQGLIVSPTGIHWWRGLSEQTMRWEHFSSVDVRGAGGTIQLRIEAEPGSPISFAASLIGSDPRVVAAIARFFWAHPEERSFLTCPETALARVLENSPDRSV</sequence>
<keyword evidence="1" id="KW-1133">Transmembrane helix</keyword>
<comment type="caution">
    <text evidence="2">The sequence shown here is derived from an EMBL/GenBank/DDBJ whole genome shotgun (WGS) entry which is preliminary data.</text>
</comment>
<keyword evidence="3" id="KW-1185">Reference proteome</keyword>
<dbReference type="OrthoDB" id="5110284at2"/>
<keyword evidence="1" id="KW-0812">Transmembrane</keyword>
<evidence type="ECO:0008006" key="4">
    <source>
        <dbReference type="Google" id="ProtNLM"/>
    </source>
</evidence>
<feature type="transmembrane region" description="Helical" evidence="1">
    <location>
        <begin position="73"/>
        <end position="98"/>
    </location>
</feature>
<protein>
    <recommendedName>
        <fullName evidence="4">PH domain-containing protein</fullName>
    </recommendedName>
</protein>
<proteinExistence type="predicted"/>
<accession>A0A3L7AY98</accession>
<feature type="transmembrane region" description="Helical" evidence="1">
    <location>
        <begin position="27"/>
        <end position="53"/>
    </location>
</feature>
<dbReference type="EMBL" id="RCUY01000002">
    <property type="protein sequence ID" value="RLP84142.1"/>
    <property type="molecule type" value="Genomic_DNA"/>
</dbReference>
<dbReference type="Proteomes" id="UP000269438">
    <property type="component" value="Unassembled WGS sequence"/>
</dbReference>
<evidence type="ECO:0000313" key="2">
    <source>
        <dbReference type="EMBL" id="RLP84142.1"/>
    </source>
</evidence>
<feature type="transmembrane region" description="Helical" evidence="1">
    <location>
        <begin position="110"/>
        <end position="131"/>
    </location>
</feature>
<dbReference type="AlphaFoldDB" id="A0A3L7AY98"/>
<evidence type="ECO:0000313" key="3">
    <source>
        <dbReference type="Proteomes" id="UP000269438"/>
    </source>
</evidence>
<gene>
    <name evidence="2" type="ORF">D9V34_04960</name>
</gene>
<dbReference type="RefSeq" id="WP_121687751.1">
    <property type="nucleotide sequence ID" value="NZ_RCUY01000002.1"/>
</dbReference>
<evidence type="ECO:0000256" key="1">
    <source>
        <dbReference type="SAM" id="Phobius"/>
    </source>
</evidence>
<keyword evidence="1" id="KW-0472">Membrane</keyword>
<organism evidence="2 3">
    <name type="scientific">Mycetocola lacteus</name>
    <dbReference type="NCBI Taxonomy" id="76637"/>
    <lineage>
        <taxon>Bacteria</taxon>
        <taxon>Bacillati</taxon>
        <taxon>Actinomycetota</taxon>
        <taxon>Actinomycetes</taxon>
        <taxon>Micrococcales</taxon>
        <taxon>Microbacteriaceae</taxon>
        <taxon>Mycetocola</taxon>
    </lineage>
</organism>
<name>A0A3L7AY98_9MICO</name>
<reference evidence="2 3" key="1">
    <citation type="submission" date="2018-10" db="EMBL/GenBank/DDBJ databases">
        <authorList>
            <person name="Li J."/>
        </authorList>
    </citation>
    <scope>NUCLEOTIDE SEQUENCE [LARGE SCALE GENOMIC DNA]</scope>
    <source>
        <strain evidence="2 3">JCM 11654</strain>
    </source>
</reference>